<dbReference type="PRINTS" id="PR01662">
    <property type="entry name" value="MCMPROTEIN6"/>
</dbReference>
<evidence type="ECO:0000256" key="7">
    <source>
        <dbReference type="ARBA" id="ARBA00022840"/>
    </source>
</evidence>
<evidence type="ECO:0000256" key="6">
    <source>
        <dbReference type="ARBA" id="ARBA00022806"/>
    </source>
</evidence>
<comment type="similarity">
    <text evidence="2 10">Belongs to the MCM family.</text>
</comment>
<keyword evidence="6 11" id="KW-0347">Helicase</keyword>
<keyword evidence="3 11" id="KW-0235">DNA replication</keyword>
<dbReference type="EC" id="3.6.4.12" evidence="11"/>
<dbReference type="WBParaSite" id="SCUD_0001929301-mRNA-1">
    <property type="protein sequence ID" value="SCUD_0001929301-mRNA-1"/>
    <property type="gene ID" value="SCUD_0001929301"/>
</dbReference>
<keyword evidence="9" id="KW-0539">Nucleus</keyword>
<dbReference type="InterPro" id="IPR033762">
    <property type="entry name" value="MCM_OB"/>
</dbReference>
<dbReference type="PROSITE" id="PS50051">
    <property type="entry name" value="MCM_2"/>
    <property type="match status" value="1"/>
</dbReference>
<dbReference type="GO" id="GO:0042555">
    <property type="term" value="C:MCM complex"/>
    <property type="evidence" value="ECO:0007669"/>
    <property type="project" value="UniProtKB-UniRule"/>
</dbReference>
<dbReference type="Gene3D" id="2.40.50.140">
    <property type="entry name" value="Nucleic acid-binding proteins"/>
    <property type="match status" value="1"/>
</dbReference>
<dbReference type="STRING" id="6186.A0A183KW47"/>
<dbReference type="PANTHER" id="PTHR11630">
    <property type="entry name" value="DNA REPLICATION LICENSING FACTOR MCM FAMILY MEMBER"/>
    <property type="match status" value="1"/>
</dbReference>
<dbReference type="PANTHER" id="PTHR11630:SF43">
    <property type="entry name" value="DNA REPLICATION LICENSING FACTOR MCM6"/>
    <property type="match status" value="1"/>
</dbReference>
<dbReference type="GO" id="GO:0006270">
    <property type="term" value="P:DNA replication initiation"/>
    <property type="evidence" value="ECO:0007669"/>
    <property type="project" value="UniProtKB-UniRule"/>
</dbReference>
<keyword evidence="4 10" id="KW-0547">Nucleotide-binding</keyword>
<evidence type="ECO:0000256" key="9">
    <source>
        <dbReference type="ARBA" id="ARBA00023242"/>
    </source>
</evidence>
<dbReference type="Pfam" id="PF14551">
    <property type="entry name" value="MCM_N"/>
    <property type="match status" value="1"/>
</dbReference>
<reference evidence="13" key="1">
    <citation type="submission" date="2016-06" db="UniProtKB">
        <authorList>
            <consortium name="WormBaseParasite"/>
        </authorList>
    </citation>
    <scope>IDENTIFICATION</scope>
</reference>
<dbReference type="SUPFAM" id="SSF50249">
    <property type="entry name" value="Nucleic acid-binding proteins"/>
    <property type="match status" value="1"/>
</dbReference>
<dbReference type="InterPro" id="IPR027417">
    <property type="entry name" value="P-loop_NTPase"/>
</dbReference>
<dbReference type="PROSITE" id="PS00847">
    <property type="entry name" value="MCM_1"/>
    <property type="match status" value="1"/>
</dbReference>
<organism evidence="13">
    <name type="scientific">Schistosoma curassoni</name>
    <dbReference type="NCBI Taxonomy" id="6186"/>
    <lineage>
        <taxon>Eukaryota</taxon>
        <taxon>Metazoa</taxon>
        <taxon>Spiralia</taxon>
        <taxon>Lophotrochozoa</taxon>
        <taxon>Platyhelminthes</taxon>
        <taxon>Trematoda</taxon>
        <taxon>Digenea</taxon>
        <taxon>Strigeidida</taxon>
        <taxon>Schistosomatoidea</taxon>
        <taxon>Schistosomatidae</taxon>
        <taxon>Schistosoma</taxon>
    </lineage>
</organism>
<dbReference type="Gene3D" id="2.20.28.10">
    <property type="match status" value="1"/>
</dbReference>
<dbReference type="InterPro" id="IPR031327">
    <property type="entry name" value="MCM"/>
</dbReference>
<evidence type="ECO:0000256" key="8">
    <source>
        <dbReference type="ARBA" id="ARBA00023125"/>
    </source>
</evidence>
<dbReference type="Pfam" id="PF17207">
    <property type="entry name" value="MCM_OB"/>
    <property type="match status" value="1"/>
</dbReference>
<dbReference type="AlphaFoldDB" id="A0A183KW47"/>
<evidence type="ECO:0000313" key="13">
    <source>
        <dbReference type="WBParaSite" id="SCUD_0001929301-mRNA-1"/>
    </source>
</evidence>
<dbReference type="GO" id="GO:1902969">
    <property type="term" value="P:mitotic DNA replication"/>
    <property type="evidence" value="ECO:0007669"/>
    <property type="project" value="TreeGrafter"/>
</dbReference>
<evidence type="ECO:0000256" key="5">
    <source>
        <dbReference type="ARBA" id="ARBA00022801"/>
    </source>
</evidence>
<keyword evidence="8 10" id="KW-0238">DNA-binding</keyword>
<evidence type="ECO:0000256" key="2">
    <source>
        <dbReference type="ARBA" id="ARBA00008010"/>
    </source>
</evidence>
<comment type="subcellular location">
    <subcellularLocation>
        <location evidence="1 11">Nucleus</location>
    </subcellularLocation>
</comment>
<dbReference type="Pfam" id="PF00493">
    <property type="entry name" value="MCM"/>
    <property type="match status" value="1"/>
</dbReference>
<keyword evidence="11" id="KW-0131">Cell cycle</keyword>
<dbReference type="FunFam" id="3.30.1640.10:FF:000004">
    <property type="entry name" value="DNA helicase"/>
    <property type="match status" value="1"/>
</dbReference>
<evidence type="ECO:0000256" key="3">
    <source>
        <dbReference type="ARBA" id="ARBA00022705"/>
    </source>
</evidence>
<dbReference type="GO" id="GO:0003697">
    <property type="term" value="F:single-stranded DNA binding"/>
    <property type="evidence" value="ECO:0007669"/>
    <property type="project" value="TreeGrafter"/>
</dbReference>
<dbReference type="Gene3D" id="3.40.50.300">
    <property type="entry name" value="P-loop containing nucleotide triphosphate hydrolases"/>
    <property type="match status" value="1"/>
</dbReference>
<dbReference type="GO" id="GO:1990518">
    <property type="term" value="F:single-stranded 3'-5' DNA helicase activity"/>
    <property type="evidence" value="ECO:0007669"/>
    <property type="project" value="TreeGrafter"/>
</dbReference>
<accession>A0A183KW47</accession>
<dbReference type="GO" id="GO:0005524">
    <property type="term" value="F:ATP binding"/>
    <property type="evidence" value="ECO:0007669"/>
    <property type="project" value="UniProtKB-UniRule"/>
</dbReference>
<comment type="function">
    <text evidence="11">Acts as component of the MCM2-7 complex (MCM complex) which is the replicative helicase essential for 'once per cell cycle' DNA replication initiation and elongation in eukaryotic cells. The active ATPase sites in the MCM2-7 ring are formed through the interaction surfaces of two neighboring subunits such that a critical structure of a conserved arginine finger motif is provided in trans relative to the ATP-binding site of the Walker A box of the adjacent subunit. The six ATPase active sites, however, are likely to contribute differentially to the complex helicase activity.</text>
</comment>
<keyword evidence="5 11" id="KW-0378">Hydrolase</keyword>
<keyword evidence="7 10" id="KW-0067">ATP-binding</keyword>
<sequence length="537" mass="60717">MDVAQTQVRTIRVVDVVADECQRLFHHFLETFKENDVLKYVEAANGLKQLEKNTLSVTFTDIIVSDTRLSGLIQDEFYRLYPALCSATKNFVNDHVPDTQNSGRDFYVSFTDVPSLHRMRDLTASQLGRLIKVRAQVVRAHPIHPELLMGTFRCSECKIVIRNVEQPFKYTQPTVCFNPQCGNRLKFELLTNESKFVDFQKVRVQETQSELPRGSIPRNTCHQMNESDAISYEALSKRLTPSELDTICQMSQDRKLLTNMCRSLFPTIHGADEVKKGILLMLCGGVPKITEEKTHLRGDLNVCLVGDPSTAKSQFLKHVEKFSPRAVYTSGKASSAAGLTAAVVRDEESFEFVIEAGALMLADNGVCCIDEFDKMDLKDQVAIHEAMEQQTISITKAGVKATLNARTSILAAANPIGGRYDRSKSLRHNIGLSAPIISRFDLFFVLIDECNDIVDYAIARSIVDLHMGRHGAEDTHTIYSVDNIRRYIAFARCFKPKVWNNFFHITSVFTKLCHQDKYFNGVYSLFPSFLQRPTERS</sequence>
<evidence type="ECO:0000256" key="1">
    <source>
        <dbReference type="ARBA" id="ARBA00004123"/>
    </source>
</evidence>
<comment type="subunit">
    <text evidence="11">Component of the MCM2-7 complex.</text>
</comment>
<name>A0A183KW47_9TREM</name>
<dbReference type="SUPFAM" id="SSF52540">
    <property type="entry name" value="P-loop containing nucleoside triphosphate hydrolases"/>
    <property type="match status" value="1"/>
</dbReference>
<dbReference type="InterPro" id="IPR008049">
    <property type="entry name" value="MCM6"/>
</dbReference>
<dbReference type="InterPro" id="IPR027925">
    <property type="entry name" value="MCM_N"/>
</dbReference>
<protein>
    <recommendedName>
        <fullName evidence="11">DNA replication licensing factor MCM6</fullName>
        <ecNumber evidence="11">3.6.4.12</ecNumber>
    </recommendedName>
</protein>
<dbReference type="InterPro" id="IPR001208">
    <property type="entry name" value="MCM_dom"/>
</dbReference>
<dbReference type="GO" id="GO:0016887">
    <property type="term" value="F:ATP hydrolysis activity"/>
    <property type="evidence" value="ECO:0007669"/>
    <property type="project" value="RHEA"/>
</dbReference>
<dbReference type="GO" id="GO:0005634">
    <property type="term" value="C:nucleus"/>
    <property type="evidence" value="ECO:0007669"/>
    <property type="project" value="UniProtKB-SubCell"/>
</dbReference>
<comment type="catalytic activity">
    <reaction evidence="11">
        <text>ATP + H2O = ADP + phosphate + H(+)</text>
        <dbReference type="Rhea" id="RHEA:13065"/>
        <dbReference type="ChEBI" id="CHEBI:15377"/>
        <dbReference type="ChEBI" id="CHEBI:15378"/>
        <dbReference type="ChEBI" id="CHEBI:30616"/>
        <dbReference type="ChEBI" id="CHEBI:43474"/>
        <dbReference type="ChEBI" id="CHEBI:456216"/>
        <dbReference type="EC" id="3.6.4.12"/>
    </reaction>
</comment>
<feature type="domain" description="MCM C-terminal AAA(+) ATPase" evidence="12">
    <location>
        <begin position="256"/>
        <end position="462"/>
    </location>
</feature>
<dbReference type="InterPro" id="IPR018525">
    <property type="entry name" value="MCM_CS"/>
</dbReference>
<dbReference type="SMART" id="SM00350">
    <property type="entry name" value="MCM"/>
    <property type="match status" value="1"/>
</dbReference>
<dbReference type="Gene3D" id="3.30.1640.10">
    <property type="entry name" value="mini-chromosome maintenance (MCM) complex, chain A, domain 1"/>
    <property type="match status" value="1"/>
</dbReference>
<evidence type="ECO:0000256" key="11">
    <source>
        <dbReference type="RuleBase" id="RU368064"/>
    </source>
</evidence>
<evidence type="ECO:0000256" key="4">
    <source>
        <dbReference type="ARBA" id="ARBA00022741"/>
    </source>
</evidence>
<dbReference type="GO" id="GO:0000727">
    <property type="term" value="P:double-strand break repair via break-induced replication"/>
    <property type="evidence" value="ECO:0007669"/>
    <property type="project" value="TreeGrafter"/>
</dbReference>
<dbReference type="InterPro" id="IPR012340">
    <property type="entry name" value="NA-bd_OB-fold"/>
</dbReference>
<evidence type="ECO:0000259" key="12">
    <source>
        <dbReference type="PROSITE" id="PS50051"/>
    </source>
</evidence>
<dbReference type="PRINTS" id="PR01657">
    <property type="entry name" value="MCMFAMILY"/>
</dbReference>
<evidence type="ECO:0000256" key="10">
    <source>
        <dbReference type="RuleBase" id="RU004070"/>
    </source>
</evidence>
<dbReference type="FunFam" id="2.20.28.10:FF:000003">
    <property type="entry name" value="DNA helicase"/>
    <property type="match status" value="1"/>
</dbReference>
<proteinExistence type="inferred from homology"/>